<gene>
    <name evidence="2" type="ORF">EST38_g7919</name>
</gene>
<dbReference type="InterPro" id="IPR002202">
    <property type="entry name" value="HMG_CoA_Rdtase"/>
</dbReference>
<dbReference type="GO" id="GO:0006696">
    <property type="term" value="P:ergosterol biosynthetic process"/>
    <property type="evidence" value="ECO:0007669"/>
    <property type="project" value="TreeGrafter"/>
</dbReference>
<dbReference type="Gene3D" id="1.10.3270.10">
    <property type="entry name" value="HMGR, N-terminal domain"/>
    <property type="match status" value="1"/>
</dbReference>
<reference evidence="2 3" key="1">
    <citation type="submission" date="2019-01" db="EMBL/GenBank/DDBJ databases">
        <title>Draft genome sequence of Psathyrella aberdarensis IHI B618.</title>
        <authorList>
            <person name="Buettner E."/>
            <person name="Kellner H."/>
        </authorList>
    </citation>
    <scope>NUCLEOTIDE SEQUENCE [LARGE SCALE GENOMIC DNA]</scope>
    <source>
        <strain evidence="2 3">IHI B618</strain>
    </source>
</reference>
<evidence type="ECO:0000313" key="3">
    <source>
        <dbReference type="Proteomes" id="UP000290288"/>
    </source>
</evidence>
<proteinExistence type="predicted"/>
<dbReference type="Proteomes" id="UP000290288">
    <property type="component" value="Unassembled WGS sequence"/>
</dbReference>
<dbReference type="PROSITE" id="PS50065">
    <property type="entry name" value="HMG_COA_REDUCTASE_4"/>
    <property type="match status" value="1"/>
</dbReference>
<dbReference type="STRING" id="2316362.A0A4Q2DFQ6"/>
<dbReference type="AlphaFoldDB" id="A0A4Q2DFQ6"/>
<dbReference type="GO" id="GO:0005778">
    <property type="term" value="C:peroxisomal membrane"/>
    <property type="evidence" value="ECO:0007669"/>
    <property type="project" value="TreeGrafter"/>
</dbReference>
<dbReference type="PANTHER" id="PTHR10572:SF24">
    <property type="entry name" value="3-HYDROXY-3-METHYLGLUTARYL-COENZYME A REDUCTASE"/>
    <property type="match status" value="1"/>
</dbReference>
<dbReference type="Pfam" id="PF00368">
    <property type="entry name" value="HMG-CoA_red"/>
    <property type="match status" value="1"/>
</dbReference>
<feature type="region of interest" description="Disordered" evidence="1">
    <location>
        <begin position="186"/>
        <end position="209"/>
    </location>
</feature>
<organism evidence="2 3">
    <name type="scientific">Candolleomyces aberdarensis</name>
    <dbReference type="NCBI Taxonomy" id="2316362"/>
    <lineage>
        <taxon>Eukaryota</taxon>
        <taxon>Fungi</taxon>
        <taxon>Dikarya</taxon>
        <taxon>Basidiomycota</taxon>
        <taxon>Agaricomycotina</taxon>
        <taxon>Agaricomycetes</taxon>
        <taxon>Agaricomycetidae</taxon>
        <taxon>Agaricales</taxon>
        <taxon>Agaricineae</taxon>
        <taxon>Psathyrellaceae</taxon>
        <taxon>Candolleomyces</taxon>
    </lineage>
</organism>
<dbReference type="GO" id="GO:0005789">
    <property type="term" value="C:endoplasmic reticulum membrane"/>
    <property type="evidence" value="ECO:0007669"/>
    <property type="project" value="TreeGrafter"/>
</dbReference>
<dbReference type="Gene3D" id="3.30.70.420">
    <property type="entry name" value="Hydroxymethylglutaryl-CoA reductase, class I/II, NAD/NADP-binding domain"/>
    <property type="match status" value="1"/>
</dbReference>
<dbReference type="GO" id="GO:0008299">
    <property type="term" value="P:isoprenoid biosynthetic process"/>
    <property type="evidence" value="ECO:0007669"/>
    <property type="project" value="TreeGrafter"/>
</dbReference>
<dbReference type="GO" id="GO:0015936">
    <property type="term" value="P:coenzyme A metabolic process"/>
    <property type="evidence" value="ECO:0007669"/>
    <property type="project" value="InterPro"/>
</dbReference>
<evidence type="ECO:0000313" key="2">
    <source>
        <dbReference type="EMBL" id="RXW17932.1"/>
    </source>
</evidence>
<dbReference type="PANTHER" id="PTHR10572">
    <property type="entry name" value="3-HYDROXY-3-METHYLGLUTARYL-COENZYME A REDUCTASE"/>
    <property type="match status" value="1"/>
</dbReference>
<dbReference type="InterPro" id="IPR009023">
    <property type="entry name" value="HMG_CoA_Rdtase_NAD(P)-bd_sf"/>
</dbReference>
<evidence type="ECO:0000256" key="1">
    <source>
        <dbReference type="SAM" id="MobiDB-lite"/>
    </source>
</evidence>
<accession>A0A4Q2DFQ6</accession>
<keyword evidence="3" id="KW-1185">Reference proteome</keyword>
<dbReference type="OrthoDB" id="3051077at2759"/>
<dbReference type="SUPFAM" id="SSF55035">
    <property type="entry name" value="NAD-binding domain of HMG-CoA reductase"/>
    <property type="match status" value="1"/>
</dbReference>
<name>A0A4Q2DFQ6_9AGAR</name>
<dbReference type="GO" id="GO:0004420">
    <property type="term" value="F:hydroxymethylglutaryl-CoA reductase (NADPH) activity"/>
    <property type="evidence" value="ECO:0007669"/>
    <property type="project" value="InterPro"/>
</dbReference>
<sequence length="209" mass="22819">MLANSGNIATYALEKLFGMDQLEQAVRMTHAIISRASSTDTLESSIIPYENYDYSRVLDAWCEGVFGDISLLSASLVLRPSTPVEVSPPSLSVTVTRDPAIDFSSAIQAGKVKAWIESDEGHEALREAFEPTSRFANLKCLKAAIAGRTLYVRHPTTTGDAMGMTMISKGMEKALEVIPERFTESRFGAASAPPRSRQRLVGLTEEEKT</sequence>
<dbReference type="EMBL" id="SDEE01000302">
    <property type="protein sequence ID" value="RXW17932.1"/>
    <property type="molecule type" value="Genomic_DNA"/>
</dbReference>
<dbReference type="InterPro" id="IPR023282">
    <property type="entry name" value="HMG_CoA_Rdtase_N"/>
</dbReference>
<comment type="caution">
    <text evidence="2">The sequence shown here is derived from an EMBL/GenBank/DDBJ whole genome shotgun (WGS) entry which is preliminary data.</text>
</comment>
<protein>
    <submittedName>
        <fullName evidence="2">Uncharacterized protein</fullName>
    </submittedName>
</protein>